<protein>
    <recommendedName>
        <fullName evidence="4 10">Phosphate propanoyltransferase</fullName>
        <ecNumber evidence="3 10">2.3.1.222</ecNumber>
    </recommendedName>
</protein>
<comment type="cofactor">
    <cofactor evidence="1">
        <name>Zn(2+)</name>
        <dbReference type="ChEBI" id="CHEBI:29105"/>
    </cofactor>
</comment>
<dbReference type="PANTHER" id="PTHR39453:SF1">
    <property type="entry name" value="PHOSPHATE PROPANOYLTRANSFERASE"/>
    <property type="match status" value="1"/>
</dbReference>
<evidence type="ECO:0000256" key="8">
    <source>
        <dbReference type="ARBA" id="ARBA00023315"/>
    </source>
</evidence>
<dbReference type="InterPro" id="IPR008300">
    <property type="entry name" value="PTAC"/>
</dbReference>
<gene>
    <name evidence="11" type="ORF">I6U48_00115</name>
</gene>
<accession>A0A949X0M0</accession>
<evidence type="ECO:0000256" key="3">
    <source>
        <dbReference type="ARBA" id="ARBA00012206"/>
    </source>
</evidence>
<reference evidence="11" key="1">
    <citation type="submission" date="2020-12" db="EMBL/GenBank/DDBJ databases">
        <title>Clostridium thailandense sp. nov., a novel acetogenic bacterium isolated from peat land soil in Thailand.</title>
        <authorList>
            <person name="Chaikitkaew S."/>
            <person name="Birkeland N.K."/>
        </authorList>
    </citation>
    <scope>NUCLEOTIDE SEQUENCE</scope>
    <source>
        <strain evidence="11">PL3</strain>
    </source>
</reference>
<dbReference type="EMBL" id="JAEEGC010000001">
    <property type="protein sequence ID" value="MBV7271324.1"/>
    <property type="molecule type" value="Genomic_DNA"/>
</dbReference>
<dbReference type="Proteomes" id="UP000694308">
    <property type="component" value="Unassembled WGS sequence"/>
</dbReference>
<name>A0A949X0M0_9CLOT</name>
<evidence type="ECO:0000256" key="7">
    <source>
        <dbReference type="ARBA" id="ARBA00022833"/>
    </source>
</evidence>
<evidence type="ECO:0000256" key="1">
    <source>
        <dbReference type="ARBA" id="ARBA00001947"/>
    </source>
</evidence>
<evidence type="ECO:0000256" key="9">
    <source>
        <dbReference type="ARBA" id="ARBA00047589"/>
    </source>
</evidence>
<organism evidence="11 12">
    <name type="scientific">Clostridium thailandense</name>
    <dbReference type="NCBI Taxonomy" id="2794346"/>
    <lineage>
        <taxon>Bacteria</taxon>
        <taxon>Bacillati</taxon>
        <taxon>Bacillota</taxon>
        <taxon>Clostridia</taxon>
        <taxon>Eubacteriales</taxon>
        <taxon>Clostridiaceae</taxon>
        <taxon>Clostridium</taxon>
    </lineage>
</organism>
<evidence type="ECO:0000256" key="6">
    <source>
        <dbReference type="ARBA" id="ARBA00022723"/>
    </source>
</evidence>
<keyword evidence="8 10" id="KW-0012">Acyltransferase</keyword>
<comment type="function">
    <text evidence="10">Involved in 1,2-propanediol (1,2-PD) degradation by catalyzing the conversion of propanoyl-CoA to propanoyl-phosphate.</text>
</comment>
<keyword evidence="6" id="KW-0479">Metal-binding</keyword>
<keyword evidence="5 10" id="KW-0808">Transferase</keyword>
<evidence type="ECO:0000256" key="10">
    <source>
        <dbReference type="PIRNR" id="PIRNR010130"/>
    </source>
</evidence>
<dbReference type="GO" id="GO:0016747">
    <property type="term" value="F:acyltransferase activity, transferring groups other than amino-acyl groups"/>
    <property type="evidence" value="ECO:0007669"/>
    <property type="project" value="InterPro"/>
</dbReference>
<dbReference type="RefSeq" id="WP_218318362.1">
    <property type="nucleotide sequence ID" value="NZ_JAEEGC010000001.1"/>
</dbReference>
<comment type="catalytic activity">
    <reaction evidence="9 10">
        <text>propanoyl-CoA + phosphate = propanoyl phosphate + CoA</text>
        <dbReference type="Rhea" id="RHEA:28046"/>
        <dbReference type="ChEBI" id="CHEBI:43474"/>
        <dbReference type="ChEBI" id="CHEBI:57287"/>
        <dbReference type="ChEBI" id="CHEBI:57392"/>
        <dbReference type="ChEBI" id="CHEBI:58933"/>
        <dbReference type="EC" id="2.3.1.222"/>
    </reaction>
</comment>
<dbReference type="PIRSF" id="PIRSF010130">
    <property type="entry name" value="PduL"/>
    <property type="match status" value="1"/>
</dbReference>
<dbReference type="PANTHER" id="PTHR39453">
    <property type="entry name" value="PHOSPHATE PROPANOYLTRANSFERASE"/>
    <property type="match status" value="1"/>
</dbReference>
<comment type="pathway">
    <text evidence="10">Polyol metabolism; 1,2-propanediol degradation.</text>
</comment>
<proteinExistence type="inferred from homology"/>
<comment type="caution">
    <text evidence="11">The sequence shown here is derived from an EMBL/GenBank/DDBJ whole genome shotgun (WGS) entry which is preliminary data.</text>
</comment>
<evidence type="ECO:0000256" key="2">
    <source>
        <dbReference type="ARBA" id="ARBA00007342"/>
    </source>
</evidence>
<dbReference type="Pfam" id="PF06130">
    <property type="entry name" value="PTAC"/>
    <property type="match status" value="1"/>
</dbReference>
<dbReference type="AlphaFoldDB" id="A0A949X0M0"/>
<evidence type="ECO:0000313" key="11">
    <source>
        <dbReference type="EMBL" id="MBV7271324.1"/>
    </source>
</evidence>
<keyword evidence="12" id="KW-1185">Reference proteome</keyword>
<dbReference type="EC" id="2.3.1.222" evidence="3 10"/>
<evidence type="ECO:0000256" key="4">
    <source>
        <dbReference type="ARBA" id="ARBA00020837"/>
    </source>
</evidence>
<dbReference type="GO" id="GO:0046872">
    <property type="term" value="F:metal ion binding"/>
    <property type="evidence" value="ECO:0007669"/>
    <property type="project" value="UniProtKB-KW"/>
</dbReference>
<dbReference type="NCBIfam" id="NF011652">
    <property type="entry name" value="PRK15070.1"/>
    <property type="match status" value="1"/>
</dbReference>
<evidence type="ECO:0000313" key="12">
    <source>
        <dbReference type="Proteomes" id="UP000694308"/>
    </source>
</evidence>
<evidence type="ECO:0000256" key="5">
    <source>
        <dbReference type="ARBA" id="ARBA00022679"/>
    </source>
</evidence>
<comment type="similarity">
    <text evidence="2 10">Belongs to the PduL family.</text>
</comment>
<keyword evidence="7" id="KW-0862">Zinc</keyword>
<sequence length="220" mass="23922">MELDEIIKRVVEEVKKAECPQSADSDAVSVNDSLEIPVGVSNRHIHLSQDDLEVIFGKNTLTSTKDLSQPGQFACEEFVTLVGPKGTLEKVRVLGPVRAKTQVEILASDCFKLGVKAPICESGKLHGTPGIAVVGTKGCVQLKEGVIIAQRHIHMTEADAKIFDVIDGQCVKIEFNGIRAGVLDQVLIRVSDKSKLDCHLDIDEANCLSIKNNDKVRIVK</sequence>